<dbReference type="RefSeq" id="WP_154419117.1">
    <property type="nucleotide sequence ID" value="NZ_DBFCGB010000085.1"/>
</dbReference>
<dbReference type="Gene3D" id="3.40.50.10880">
    <property type="entry name" value="Uncharacterised protein PF01937, DUF89, domain 3"/>
    <property type="match status" value="1"/>
</dbReference>
<dbReference type="SUPFAM" id="SSF111321">
    <property type="entry name" value="AF1104-like"/>
    <property type="match status" value="1"/>
</dbReference>
<evidence type="ECO:0000313" key="3">
    <source>
        <dbReference type="Proteomes" id="UP000435649"/>
    </source>
</evidence>
<feature type="domain" description="Damage-control phosphatase ARMT1-like metal-binding" evidence="1">
    <location>
        <begin position="5"/>
        <end position="274"/>
    </location>
</feature>
<sequence>MRVQVDCYPCILSQLSELAKQAVGGEEERHALVRRLLKLVLEADRETTPPEFAAMFHSVVTELSGIDDPFRDIKDRSTELGLALLPELRRTAEAHPDPFEAAVRLAIGGNIIDYGVNPNFELHEAEKRIREVFDLPFDRELCAEFRRRLDTAGSIFYMLDNCGEAVIDRLLIERYRDKITVGVRGYPILNDVTRREAALSGIEGVRIVDTGDRAPGVSLRHSGRELLDAMRGADVVVSKGQGNFESLDEGCERPVFFLLRVKCRVVAERVQSPLGSIRLIGRNL</sequence>
<organism evidence="2 3">
    <name type="scientific">Victivallis lenta</name>
    <dbReference type="NCBI Taxonomy" id="2606640"/>
    <lineage>
        <taxon>Bacteria</taxon>
        <taxon>Pseudomonadati</taxon>
        <taxon>Lentisphaerota</taxon>
        <taxon>Lentisphaeria</taxon>
        <taxon>Victivallales</taxon>
        <taxon>Victivallaceae</taxon>
        <taxon>Victivallis</taxon>
    </lineage>
</organism>
<name>A0A844G6Q2_9BACT</name>
<gene>
    <name evidence="2" type="ORF">FYJ85_13160</name>
</gene>
<dbReference type="InterPro" id="IPR036075">
    <property type="entry name" value="ARMT-1-like_metal-bd_sf"/>
</dbReference>
<dbReference type="InterPro" id="IPR014444">
    <property type="entry name" value="PH1575-like"/>
</dbReference>
<evidence type="ECO:0000259" key="1">
    <source>
        <dbReference type="Pfam" id="PF01937"/>
    </source>
</evidence>
<dbReference type="AlphaFoldDB" id="A0A844G6Q2"/>
<evidence type="ECO:0000313" key="2">
    <source>
        <dbReference type="EMBL" id="MST97989.1"/>
    </source>
</evidence>
<protein>
    <submittedName>
        <fullName evidence="2">DUF89 family protein</fullName>
    </submittedName>
</protein>
<dbReference type="Gene3D" id="1.10.285.20">
    <property type="entry name" value="Uncharacterised protein PF01937, DUF89, domain 2"/>
    <property type="match status" value="1"/>
</dbReference>
<proteinExistence type="predicted"/>
<accession>A0A844G6Q2</accession>
<dbReference type="InterPro" id="IPR002791">
    <property type="entry name" value="ARMT1-like_metal-bd"/>
</dbReference>
<keyword evidence="3" id="KW-1185">Reference proteome</keyword>
<reference evidence="2 3" key="1">
    <citation type="submission" date="2019-08" db="EMBL/GenBank/DDBJ databases">
        <title>In-depth cultivation of the pig gut microbiome towards novel bacterial diversity and tailored functional studies.</title>
        <authorList>
            <person name="Wylensek D."/>
            <person name="Hitch T.C.A."/>
            <person name="Clavel T."/>
        </authorList>
    </citation>
    <scope>NUCLEOTIDE SEQUENCE [LARGE SCALE GENOMIC DNA]</scope>
    <source>
        <strain evidence="2 3">BBE-744-WT-12</strain>
    </source>
</reference>
<dbReference type="Pfam" id="PF01937">
    <property type="entry name" value="ARMT1-like_dom"/>
    <property type="match status" value="1"/>
</dbReference>
<dbReference type="Proteomes" id="UP000435649">
    <property type="component" value="Unassembled WGS sequence"/>
</dbReference>
<comment type="caution">
    <text evidence="2">The sequence shown here is derived from an EMBL/GenBank/DDBJ whole genome shotgun (WGS) entry which is preliminary data.</text>
</comment>
<dbReference type="EMBL" id="VUNS01000014">
    <property type="protein sequence ID" value="MST97989.1"/>
    <property type="molecule type" value="Genomic_DNA"/>
</dbReference>
<dbReference type="PIRSF" id="PIRSF006593">
    <property type="entry name" value="UCP006593"/>
    <property type="match status" value="1"/>
</dbReference>